<accession>A0AAV4BPZ7</accession>
<protein>
    <submittedName>
        <fullName evidence="1">Uncharacterized protein</fullName>
    </submittedName>
</protein>
<sequence>MLITAENGPSLLSISGKTGNSPLGMMTSLKTTSSPAATVANVTLLNDLVTFVPYGIPVNPAPVSPSQTEPIGVAAAVCQCCETRVCLDTCCLCQHICPPSGIKAQI</sequence>
<evidence type="ECO:0000313" key="2">
    <source>
        <dbReference type="Proteomes" id="UP000735302"/>
    </source>
</evidence>
<proteinExistence type="predicted"/>
<dbReference type="Proteomes" id="UP000735302">
    <property type="component" value="Unassembled WGS sequence"/>
</dbReference>
<keyword evidence="2" id="KW-1185">Reference proteome</keyword>
<name>A0AAV4BPZ7_9GAST</name>
<dbReference type="AlphaFoldDB" id="A0AAV4BPZ7"/>
<comment type="caution">
    <text evidence="1">The sequence shown here is derived from an EMBL/GenBank/DDBJ whole genome shotgun (WGS) entry which is preliminary data.</text>
</comment>
<reference evidence="1 2" key="1">
    <citation type="journal article" date="2021" name="Elife">
        <title>Chloroplast acquisition without the gene transfer in kleptoplastic sea slugs, Plakobranchus ocellatus.</title>
        <authorList>
            <person name="Maeda T."/>
            <person name="Takahashi S."/>
            <person name="Yoshida T."/>
            <person name="Shimamura S."/>
            <person name="Takaki Y."/>
            <person name="Nagai Y."/>
            <person name="Toyoda A."/>
            <person name="Suzuki Y."/>
            <person name="Arimoto A."/>
            <person name="Ishii H."/>
            <person name="Satoh N."/>
            <person name="Nishiyama T."/>
            <person name="Hasebe M."/>
            <person name="Maruyama T."/>
            <person name="Minagawa J."/>
            <person name="Obokata J."/>
            <person name="Shigenobu S."/>
        </authorList>
    </citation>
    <scope>NUCLEOTIDE SEQUENCE [LARGE SCALE GENOMIC DNA]</scope>
</reference>
<organism evidence="1 2">
    <name type="scientific">Plakobranchus ocellatus</name>
    <dbReference type="NCBI Taxonomy" id="259542"/>
    <lineage>
        <taxon>Eukaryota</taxon>
        <taxon>Metazoa</taxon>
        <taxon>Spiralia</taxon>
        <taxon>Lophotrochozoa</taxon>
        <taxon>Mollusca</taxon>
        <taxon>Gastropoda</taxon>
        <taxon>Heterobranchia</taxon>
        <taxon>Euthyneura</taxon>
        <taxon>Panpulmonata</taxon>
        <taxon>Sacoglossa</taxon>
        <taxon>Placobranchoidea</taxon>
        <taxon>Plakobranchidae</taxon>
        <taxon>Plakobranchus</taxon>
    </lineage>
</organism>
<dbReference type="EMBL" id="BLXT01005342">
    <property type="protein sequence ID" value="GFO22189.1"/>
    <property type="molecule type" value="Genomic_DNA"/>
</dbReference>
<gene>
    <name evidence="1" type="ORF">PoB_004869400</name>
</gene>
<evidence type="ECO:0000313" key="1">
    <source>
        <dbReference type="EMBL" id="GFO22189.1"/>
    </source>
</evidence>